<proteinExistence type="predicted"/>
<evidence type="ECO:0000313" key="1">
    <source>
        <dbReference type="EMBL" id="KAI9917501.1"/>
    </source>
</evidence>
<evidence type="ECO:0000313" key="2">
    <source>
        <dbReference type="Proteomes" id="UP001163321"/>
    </source>
</evidence>
<accession>A0ACC0WGT8</accession>
<dbReference type="EMBL" id="CM047592">
    <property type="protein sequence ID" value="KAI9917501.1"/>
    <property type="molecule type" value="Genomic_DNA"/>
</dbReference>
<dbReference type="Proteomes" id="UP001163321">
    <property type="component" value="Chromosome 13"/>
</dbReference>
<protein>
    <submittedName>
        <fullName evidence="1">Uncharacterized protein</fullName>
    </submittedName>
</protein>
<organism evidence="1 2">
    <name type="scientific">Peronosclerospora sorghi</name>
    <dbReference type="NCBI Taxonomy" id="230839"/>
    <lineage>
        <taxon>Eukaryota</taxon>
        <taxon>Sar</taxon>
        <taxon>Stramenopiles</taxon>
        <taxon>Oomycota</taxon>
        <taxon>Peronosporomycetes</taxon>
        <taxon>Peronosporales</taxon>
        <taxon>Peronosporaceae</taxon>
        <taxon>Peronosclerospora</taxon>
    </lineage>
</organism>
<comment type="caution">
    <text evidence="1">The sequence shown here is derived from an EMBL/GenBank/DDBJ whole genome shotgun (WGS) entry which is preliminary data.</text>
</comment>
<keyword evidence="2" id="KW-1185">Reference proteome</keyword>
<gene>
    <name evidence="1" type="ORF">PsorP6_012551</name>
</gene>
<name>A0ACC0WGT8_9STRA</name>
<sequence length="370" mass="42138">MASLQEANKILAFNMKVRLWRVEVSLAVRKLLSLGCTYEPVESLQLATNCGIFVTATMNSHVFQVEKTNPPQYSKYCVDQVAGRSLANVPMCTVKADDYLVRIGSDDLLLCPQKLKQLHKDVAEYGNKVIIKQEHQKSSRRMLVLRFVCFQGSIKVDLRQAHNSGHILRVLDEMAAHHSNLAKRYDELIKQDRVAVQRLHSAKKLLMYVKKMTGNARYALMQDRRFQFMDKLRRCFATITDTKDHAIYKDVDMTKEMEQPIGNKEVELIEEQPENGSYDDISSFRSTSRILTTLVPEKVNDSGQHVERVTHVPALNLEAIPSKASTFSSIRTFAMEDGRSYLLALINVDLVSSLQDLAKTLKRCLSLTRN</sequence>
<reference evidence="1 2" key="1">
    <citation type="journal article" date="2022" name="bioRxiv">
        <title>The genome of the oomycete Peronosclerospora sorghi, a cosmopolitan pathogen of maize and sorghum, is inflated with dispersed pseudogenes.</title>
        <authorList>
            <person name="Fletcher K."/>
            <person name="Martin F."/>
            <person name="Isakeit T."/>
            <person name="Cavanaugh K."/>
            <person name="Magill C."/>
            <person name="Michelmore R."/>
        </authorList>
    </citation>
    <scope>NUCLEOTIDE SEQUENCE [LARGE SCALE GENOMIC DNA]</scope>
    <source>
        <strain evidence="1">P6</strain>
    </source>
</reference>